<reference evidence="1" key="1">
    <citation type="submission" date="2022-11" db="EMBL/GenBank/DDBJ databases">
        <title>Minimal conservation of predation-associated metabolite biosynthetic gene clusters underscores biosynthetic potential of Myxococcota including descriptions for ten novel species: Archangium lansinium sp. nov., Myxococcus landrumus sp. nov., Nannocystis bai.</title>
        <authorList>
            <person name="Ahearne A."/>
            <person name="Stevens C."/>
            <person name="Phillips K."/>
        </authorList>
    </citation>
    <scope>NUCLEOTIDE SEQUENCE</scope>
    <source>
        <strain evidence="1">Na p29</strain>
    </source>
</reference>
<gene>
    <name evidence="1" type="ORF">OV079_44885</name>
</gene>
<name>A0A9X3J195_9BACT</name>
<protein>
    <submittedName>
        <fullName evidence="1">Uncharacterized protein</fullName>
    </submittedName>
</protein>
<keyword evidence="2" id="KW-1185">Reference proteome</keyword>
<proteinExistence type="predicted"/>
<dbReference type="EMBL" id="JAPNKE010000002">
    <property type="protein sequence ID" value="MCY1012552.1"/>
    <property type="molecule type" value="Genomic_DNA"/>
</dbReference>
<dbReference type="AlphaFoldDB" id="A0A9X3J195"/>
<organism evidence="1 2">
    <name type="scientific">Nannocystis pusilla</name>
    <dbReference type="NCBI Taxonomy" id="889268"/>
    <lineage>
        <taxon>Bacteria</taxon>
        <taxon>Pseudomonadati</taxon>
        <taxon>Myxococcota</taxon>
        <taxon>Polyangia</taxon>
        <taxon>Nannocystales</taxon>
        <taxon>Nannocystaceae</taxon>
        <taxon>Nannocystis</taxon>
    </lineage>
</organism>
<comment type="caution">
    <text evidence="1">The sequence shown here is derived from an EMBL/GenBank/DDBJ whole genome shotgun (WGS) entry which is preliminary data.</text>
</comment>
<dbReference type="Proteomes" id="UP001150924">
    <property type="component" value="Unassembled WGS sequence"/>
</dbReference>
<evidence type="ECO:0000313" key="1">
    <source>
        <dbReference type="EMBL" id="MCY1012552.1"/>
    </source>
</evidence>
<evidence type="ECO:0000313" key="2">
    <source>
        <dbReference type="Proteomes" id="UP001150924"/>
    </source>
</evidence>
<accession>A0A9X3J195</accession>
<dbReference type="RefSeq" id="WP_267776005.1">
    <property type="nucleotide sequence ID" value="NZ_JAPNKE010000002.1"/>
</dbReference>
<sequence length="48" mass="5089">MCLKGVYPDVWARDCAEARDYQLSFIPALRGFTGGAADREAGAAVVIG</sequence>